<reference evidence="2" key="1">
    <citation type="submission" date="2020-12" db="EMBL/GenBank/DDBJ databases">
        <title>Metabolic potential, ecology and presence of endohyphal bacteria is reflected in genomic diversity of Mucoromycotina.</title>
        <authorList>
            <person name="Muszewska A."/>
            <person name="Okrasinska A."/>
            <person name="Steczkiewicz K."/>
            <person name="Drgas O."/>
            <person name="Orlowska M."/>
            <person name="Perlinska-Lenart U."/>
            <person name="Aleksandrzak-Piekarczyk T."/>
            <person name="Szatraj K."/>
            <person name="Zielenkiewicz U."/>
            <person name="Pilsyk S."/>
            <person name="Malc E."/>
            <person name="Mieczkowski P."/>
            <person name="Kruszewska J.S."/>
            <person name="Biernat P."/>
            <person name="Pawlowska J."/>
        </authorList>
    </citation>
    <scope>NUCLEOTIDE SEQUENCE</scope>
    <source>
        <strain evidence="2">WA0000017839</strain>
    </source>
</reference>
<name>A0A8H7QJT8_9FUNG</name>
<dbReference type="InterPro" id="IPR014729">
    <property type="entry name" value="Rossmann-like_a/b/a_fold"/>
</dbReference>
<dbReference type="InterPro" id="IPR006015">
    <property type="entry name" value="Universal_stress_UspA"/>
</dbReference>
<feature type="domain" description="UspA" evidence="1">
    <location>
        <begin position="34"/>
        <end position="184"/>
    </location>
</feature>
<proteinExistence type="predicted"/>
<keyword evidence="3" id="KW-1185">Reference proteome</keyword>
<dbReference type="Proteomes" id="UP000603453">
    <property type="component" value="Unassembled WGS sequence"/>
</dbReference>
<accession>A0A8H7QJT8</accession>
<dbReference type="Gene3D" id="3.40.50.620">
    <property type="entry name" value="HUPs"/>
    <property type="match status" value="1"/>
</dbReference>
<gene>
    <name evidence="2" type="ORF">INT47_000770</name>
</gene>
<comment type="caution">
    <text evidence="2">The sequence shown here is derived from an EMBL/GenBank/DDBJ whole genome shotgun (WGS) entry which is preliminary data.</text>
</comment>
<dbReference type="CDD" id="cd23659">
    <property type="entry name" value="USP_At3g01520-like"/>
    <property type="match status" value="1"/>
</dbReference>
<dbReference type="SUPFAM" id="SSF52402">
    <property type="entry name" value="Adenine nucleotide alpha hydrolases-like"/>
    <property type="match status" value="1"/>
</dbReference>
<dbReference type="PRINTS" id="PR01438">
    <property type="entry name" value="UNVRSLSTRESS"/>
</dbReference>
<dbReference type="InterPro" id="IPR006016">
    <property type="entry name" value="UspA"/>
</dbReference>
<organism evidence="2 3">
    <name type="scientific">Mucor saturninus</name>
    <dbReference type="NCBI Taxonomy" id="64648"/>
    <lineage>
        <taxon>Eukaryota</taxon>
        <taxon>Fungi</taxon>
        <taxon>Fungi incertae sedis</taxon>
        <taxon>Mucoromycota</taxon>
        <taxon>Mucoromycotina</taxon>
        <taxon>Mucoromycetes</taxon>
        <taxon>Mucorales</taxon>
        <taxon>Mucorineae</taxon>
        <taxon>Mucoraceae</taxon>
        <taxon>Mucor</taxon>
    </lineage>
</organism>
<evidence type="ECO:0000259" key="1">
    <source>
        <dbReference type="Pfam" id="PF00582"/>
    </source>
</evidence>
<dbReference type="Pfam" id="PF00582">
    <property type="entry name" value="Usp"/>
    <property type="match status" value="1"/>
</dbReference>
<evidence type="ECO:0000313" key="2">
    <source>
        <dbReference type="EMBL" id="KAG2193982.1"/>
    </source>
</evidence>
<dbReference type="AlphaFoldDB" id="A0A8H7QJT8"/>
<dbReference type="OrthoDB" id="843225at2759"/>
<sequence length="246" mass="27678">MEKSDLPDLERLSTKFFPSPVADHEEYKEHKKHRVVVVAYDHSHYGDAVIAKSIRLGLLRPTDDIRILHIVSQTDYRTLFDPMISAQSTSGGFNEENLDNTLSNVADAFIHEIINSLRKIGFTHVKSEVLRGDSKESITDYCRMAKPVFIITGTRGLGAIKKAVMGSVSSYLTKHCPCPVMVMKLEQSEIDARNDLNNQKDQTFAEILGSSIYLVTYTHIDLFNFVPFCSFNDGTKVMCAKNYCAC</sequence>
<evidence type="ECO:0000313" key="3">
    <source>
        <dbReference type="Proteomes" id="UP000603453"/>
    </source>
</evidence>
<dbReference type="PANTHER" id="PTHR46100">
    <property type="entry name" value="IMP2'P"/>
    <property type="match status" value="1"/>
</dbReference>
<dbReference type="EMBL" id="JAEPRD010000210">
    <property type="protein sequence ID" value="KAG2193982.1"/>
    <property type="molecule type" value="Genomic_DNA"/>
</dbReference>
<protein>
    <recommendedName>
        <fullName evidence="1">UspA domain-containing protein</fullName>
    </recommendedName>
</protein>
<dbReference type="PANTHER" id="PTHR46100:SF4">
    <property type="entry name" value="USPA DOMAIN-CONTAINING PROTEIN"/>
    <property type="match status" value="1"/>
</dbReference>